<dbReference type="InterPro" id="IPR024213">
    <property type="entry name" value="DUF3822"/>
</dbReference>
<evidence type="ECO:0000313" key="1">
    <source>
        <dbReference type="EMBL" id="SDE78925.1"/>
    </source>
</evidence>
<gene>
    <name evidence="1" type="ORF">SAMN05421855_102753</name>
</gene>
<accession>A0A1G7FT94</accession>
<evidence type="ECO:0008006" key="3">
    <source>
        <dbReference type="Google" id="ProtNLM"/>
    </source>
</evidence>
<organism evidence="1 2">
    <name type="scientific">Ulvibacter litoralis</name>
    <dbReference type="NCBI Taxonomy" id="227084"/>
    <lineage>
        <taxon>Bacteria</taxon>
        <taxon>Pseudomonadati</taxon>
        <taxon>Bacteroidota</taxon>
        <taxon>Flavobacteriia</taxon>
        <taxon>Flavobacteriales</taxon>
        <taxon>Flavobacteriaceae</taxon>
        <taxon>Ulvibacter</taxon>
    </lineage>
</organism>
<sequence>MTGLSFLVKNTDSNETHFFTENKFDGTRSPEEIELEIDTILSETDALQLPFTEVTLIYTNTIYTTVPASLFDESKASEYLKFNSKILANDFIAFDTVETQDLVVVYIPFVNINNYFFDRFGSFQYFHGTSIFLKKILSAEKYSIVSKFYMHVQEDQFDCISIKNGALQLCNTYSYKTPEDFIYYTLFCLEQLKLNPDSLSVFICGEIDENDANYKMLYTYIRNISFLKTESDLVIDGASQTTHKKFIIKNAL</sequence>
<dbReference type="AlphaFoldDB" id="A0A1G7FT94"/>
<dbReference type="Proteomes" id="UP000199321">
    <property type="component" value="Unassembled WGS sequence"/>
</dbReference>
<evidence type="ECO:0000313" key="2">
    <source>
        <dbReference type="Proteomes" id="UP000199321"/>
    </source>
</evidence>
<dbReference type="EMBL" id="FNBA01000002">
    <property type="protein sequence ID" value="SDE78925.1"/>
    <property type="molecule type" value="Genomic_DNA"/>
</dbReference>
<reference evidence="1 2" key="1">
    <citation type="submission" date="2016-10" db="EMBL/GenBank/DDBJ databases">
        <authorList>
            <person name="de Groot N.N."/>
        </authorList>
    </citation>
    <scope>NUCLEOTIDE SEQUENCE [LARGE SCALE GENOMIC DNA]</scope>
    <source>
        <strain evidence="1 2">DSM 16195</strain>
    </source>
</reference>
<proteinExistence type="predicted"/>
<keyword evidence="2" id="KW-1185">Reference proteome</keyword>
<name>A0A1G7FT94_9FLAO</name>
<dbReference type="STRING" id="227084.SAMN05421855_102753"/>
<dbReference type="CDD" id="cd24013">
    <property type="entry name" value="ASKHA_ATPase_BT3980-like"/>
    <property type="match status" value="1"/>
</dbReference>
<dbReference type="Gene3D" id="3.30.420.250">
    <property type="match status" value="1"/>
</dbReference>
<dbReference type="Gene3D" id="3.30.420.260">
    <property type="match status" value="1"/>
</dbReference>
<dbReference type="Pfam" id="PF12864">
    <property type="entry name" value="DUF3822"/>
    <property type="match status" value="1"/>
</dbReference>
<protein>
    <recommendedName>
        <fullName evidence="3">DUF3822 domain-containing protein</fullName>
    </recommendedName>
</protein>